<dbReference type="EMBL" id="LT629758">
    <property type="protein sequence ID" value="SDT74170.1"/>
    <property type="molecule type" value="Genomic_DNA"/>
</dbReference>
<accession>A0A1H2CUE4</accession>
<evidence type="ECO:0000313" key="1">
    <source>
        <dbReference type="EMBL" id="SDT74170.1"/>
    </source>
</evidence>
<dbReference type="Proteomes" id="UP000198688">
    <property type="component" value="Chromosome I"/>
</dbReference>
<protein>
    <submittedName>
        <fullName evidence="1">Uncharacterized protein</fullName>
    </submittedName>
</protein>
<name>A0A1H2CUE4_9ACTN</name>
<proteinExistence type="predicted"/>
<organism evidence="1 2">
    <name type="scientific">Actinoplanes derwentensis</name>
    <dbReference type="NCBI Taxonomy" id="113562"/>
    <lineage>
        <taxon>Bacteria</taxon>
        <taxon>Bacillati</taxon>
        <taxon>Actinomycetota</taxon>
        <taxon>Actinomycetes</taxon>
        <taxon>Micromonosporales</taxon>
        <taxon>Micromonosporaceae</taxon>
        <taxon>Actinoplanes</taxon>
    </lineage>
</organism>
<gene>
    <name evidence="1" type="ORF">SAMN04489716_6899</name>
</gene>
<reference evidence="1 2" key="1">
    <citation type="submission" date="2016-10" db="EMBL/GenBank/DDBJ databases">
        <authorList>
            <person name="de Groot N.N."/>
        </authorList>
    </citation>
    <scope>NUCLEOTIDE SEQUENCE [LARGE SCALE GENOMIC DNA]</scope>
    <source>
        <strain evidence="1 2">DSM 43941</strain>
    </source>
</reference>
<evidence type="ECO:0000313" key="2">
    <source>
        <dbReference type="Proteomes" id="UP000198688"/>
    </source>
</evidence>
<dbReference type="RefSeq" id="WP_092550669.1">
    <property type="nucleotide sequence ID" value="NZ_BOMJ01000003.1"/>
</dbReference>
<keyword evidence="2" id="KW-1185">Reference proteome</keyword>
<dbReference type="STRING" id="113562.SAMN04489716_6899"/>
<dbReference type="AlphaFoldDB" id="A0A1H2CUE4"/>
<sequence length="219" mass="23545">MIFDLPQPNPAYTADLTAARSAADLAAHHCGTQELAAAARILRATMGDQAARLVATKDTGYDGQPNITLLLLFDAYGTLLWFNPEFRYDLARNYPGAAHIGDDIGNPPTGLSGDAATAVEDHLELAYTAFQGVNGALDTTSDPHLDRHLNLIVLDISEALDQPKAQPTFAGLLTLAQGLAELHHDGERLPDGTEYLLEGDEAASLLRVHIEAARDLLRR</sequence>